<feature type="compositionally biased region" description="Basic and acidic residues" evidence="2">
    <location>
        <begin position="805"/>
        <end position="819"/>
    </location>
</feature>
<accession>A0A6M2DD40</accession>
<feature type="region of interest" description="Disordered" evidence="2">
    <location>
        <begin position="1"/>
        <end position="166"/>
    </location>
</feature>
<feature type="region of interest" description="Disordered" evidence="2">
    <location>
        <begin position="913"/>
        <end position="940"/>
    </location>
</feature>
<feature type="region of interest" description="Disordered" evidence="2">
    <location>
        <begin position="515"/>
        <end position="581"/>
    </location>
</feature>
<organism evidence="4">
    <name type="scientific">Xenopsylla cheopis</name>
    <name type="common">Oriental rat flea</name>
    <name type="synonym">Pulex cheopis</name>
    <dbReference type="NCBI Taxonomy" id="163159"/>
    <lineage>
        <taxon>Eukaryota</taxon>
        <taxon>Metazoa</taxon>
        <taxon>Ecdysozoa</taxon>
        <taxon>Arthropoda</taxon>
        <taxon>Hexapoda</taxon>
        <taxon>Insecta</taxon>
        <taxon>Pterygota</taxon>
        <taxon>Neoptera</taxon>
        <taxon>Endopterygota</taxon>
        <taxon>Siphonaptera</taxon>
        <taxon>Pulicidae</taxon>
        <taxon>Xenopsyllinae</taxon>
        <taxon>Xenopsylla</taxon>
    </lineage>
</organism>
<dbReference type="PANTHER" id="PTHR15577:SF2">
    <property type="entry name" value="ZINC FINGER PROTEIN 318"/>
    <property type="match status" value="1"/>
</dbReference>
<dbReference type="GO" id="GO:0008270">
    <property type="term" value="F:zinc ion binding"/>
    <property type="evidence" value="ECO:0007669"/>
    <property type="project" value="InterPro"/>
</dbReference>
<feature type="compositionally biased region" description="Basic residues" evidence="2">
    <location>
        <begin position="535"/>
        <end position="557"/>
    </location>
</feature>
<proteinExistence type="predicted"/>
<feature type="region of interest" description="Disordered" evidence="2">
    <location>
        <begin position="340"/>
        <end position="363"/>
    </location>
</feature>
<feature type="compositionally biased region" description="Polar residues" evidence="2">
    <location>
        <begin position="519"/>
        <end position="530"/>
    </location>
</feature>
<dbReference type="PANTHER" id="PTHR15577">
    <property type="entry name" value="ZINC FINGER CONTAINING PROTEIN"/>
    <property type="match status" value="1"/>
</dbReference>
<reference evidence="4" key="1">
    <citation type="submission" date="2020-03" db="EMBL/GenBank/DDBJ databases">
        <title>Transcriptomic Profiling of the Digestive Tract of the Rat Flea, Xenopsylla cheopis, Following Blood Feeding and Infection with Yersinia pestis.</title>
        <authorList>
            <person name="Bland D.M."/>
            <person name="Martens C.A."/>
            <person name="Virtaneva K."/>
            <person name="Kanakabandi K."/>
            <person name="Long D."/>
            <person name="Rosenke R."/>
            <person name="Saturday G.A."/>
            <person name="Hoyt F.H."/>
            <person name="Bruno D.P."/>
            <person name="Ribeiro J.M.C."/>
            <person name="Hinnebusch J."/>
        </authorList>
    </citation>
    <scope>NUCLEOTIDE SEQUENCE</scope>
</reference>
<protein>
    <submittedName>
        <fullName evidence="4">Putative zinc finger matrin-type protein</fullName>
    </submittedName>
</protein>
<keyword evidence="1" id="KW-0175">Coiled coil</keyword>
<feature type="compositionally biased region" description="Pro residues" evidence="2">
    <location>
        <begin position="207"/>
        <end position="216"/>
    </location>
</feature>
<dbReference type="EMBL" id="GIIL01000028">
    <property type="protein sequence ID" value="NOV43754.1"/>
    <property type="molecule type" value="Transcribed_RNA"/>
</dbReference>
<feature type="region of interest" description="Disordered" evidence="2">
    <location>
        <begin position="974"/>
        <end position="997"/>
    </location>
</feature>
<name>A0A6M2DD40_XENCH</name>
<feature type="region of interest" description="Disordered" evidence="2">
    <location>
        <begin position="1019"/>
        <end position="1066"/>
    </location>
</feature>
<dbReference type="GO" id="GO:0005654">
    <property type="term" value="C:nucleoplasm"/>
    <property type="evidence" value="ECO:0007669"/>
    <property type="project" value="TreeGrafter"/>
</dbReference>
<feature type="domain" description="U1-type" evidence="3">
    <location>
        <begin position="451"/>
        <end position="485"/>
    </location>
</feature>
<dbReference type="AlphaFoldDB" id="A0A6M2DD40"/>
<feature type="compositionally biased region" description="Basic and acidic residues" evidence="2">
    <location>
        <begin position="850"/>
        <end position="873"/>
    </location>
</feature>
<dbReference type="InterPro" id="IPR055309">
    <property type="entry name" value="Znf318-like"/>
</dbReference>
<evidence type="ECO:0000256" key="2">
    <source>
        <dbReference type="SAM" id="MobiDB-lite"/>
    </source>
</evidence>
<feature type="region of interest" description="Disordered" evidence="2">
    <location>
        <begin position="603"/>
        <end position="626"/>
    </location>
</feature>
<feature type="compositionally biased region" description="Basic and acidic residues" evidence="2">
    <location>
        <begin position="56"/>
        <end position="95"/>
    </location>
</feature>
<feature type="compositionally biased region" description="Basic and acidic residues" evidence="2">
    <location>
        <begin position="701"/>
        <end position="782"/>
    </location>
</feature>
<feature type="compositionally biased region" description="Low complexity" evidence="2">
    <location>
        <begin position="821"/>
        <end position="838"/>
    </location>
</feature>
<feature type="compositionally biased region" description="Polar residues" evidence="2">
    <location>
        <begin position="133"/>
        <end position="155"/>
    </location>
</feature>
<dbReference type="GO" id="GO:0003676">
    <property type="term" value="F:nucleic acid binding"/>
    <property type="evidence" value="ECO:0007669"/>
    <property type="project" value="InterPro"/>
</dbReference>
<feature type="coiled-coil region" evidence="1">
    <location>
        <begin position="254"/>
        <end position="288"/>
    </location>
</feature>
<evidence type="ECO:0000256" key="1">
    <source>
        <dbReference type="SAM" id="Coils"/>
    </source>
</evidence>
<dbReference type="GO" id="GO:0045893">
    <property type="term" value="P:positive regulation of DNA-templated transcription"/>
    <property type="evidence" value="ECO:0007669"/>
    <property type="project" value="TreeGrafter"/>
</dbReference>
<sequence length="1066" mass="122725">MDNLSLYPPGVGPQDDFNISNPGKTKFYKDPRLSNQIENVEDKDKTNRRRSPSRSKRSEDRYEKRDRDRSSDRSPKRSRDRYGDRYDREDSYDRRTSHRSRRTPSPSSPQSKRSRRSRDSQQFDRRTYRDQPENSQFASSQVYNNTSYPPQQYTQAPPGYGNQASQFPAYMGASGNEAFMANSYMGANYITTAPPPPHPPPMMGPMISAPPPPPQPEAGDGQWASLQAQSTTIPPPADKIKREAAIASEKRQQRVTLLKQRDEYLRKVNSLKRELKVLKDQRNDLKGSSRTPPSPDTYRFLKENSKLQVEISNKLKTMNNVIDMLSGIIGEDDGEAEKIPSVARSPDTSPERSNKNGDSFSSDRSVKQNYNYIHYDPEMHWCQVCHVFPKTAKEYLQHLHDPEHILNVETGPGLEAPWHQILSDEDEEPTPIPGAITKRLPIRGLQHFTAATAWYCKLCSKWIGDLHCASAHLKSKGHAKSYTRFTEQNPHWETDWMADRQKAYERFCKTNPEKMKDSSFIQNTPSAADTTEQKSKKKHSKKEKKNKKKSKKHKKTKSSTSESSTDSESDSSDKLSEDKANSIRVTMRNKLKRAELLMQEKEANFAKWSSDKNEGKASPKKTERDDKMLMQWMANKGVLTESDKKMFEALRMRLKTKQEAEAVKEVEYEKVTPQPSVIPLIREQAEAAARKQREAEAEAIALKEREKYEAERENERRERERRDREKERDREYYKDRESRSYYRDRRRSPGDYRNTRYYDRRYSRSPDRRHYRSRSPEHRSRVEVGVITNPPPAPKPIKYEKKKFKNVDADSSDEKEKKFKQLNLQQQQQQQQGLNKKLPFIGRMPVFKSKPKDDSPKNDDDKKTGLEKAIQKRDEINAQIKKAMEDGTLPCSAMPMMMPFNNDDHMFADMAPPPPNISYEDPPIGFITPQQELPPGIESPSALDEIKIPINAAPPNKKLPKDFADALDIIFPGEKKADAEDDGVPEAPPPPMDVMPMMVPYSMENQTYPDYSFGLSATGYEAPVSVPPPEEETTKEENVHDKKERPEMDDLALLGIDESDITAQHF</sequence>
<dbReference type="GO" id="GO:0045892">
    <property type="term" value="P:negative regulation of DNA-templated transcription"/>
    <property type="evidence" value="ECO:0007669"/>
    <property type="project" value="TreeGrafter"/>
</dbReference>
<dbReference type="SMART" id="SM00451">
    <property type="entry name" value="ZnF_U1"/>
    <property type="match status" value="2"/>
</dbReference>
<feature type="region of interest" description="Disordered" evidence="2">
    <location>
        <begin position="207"/>
        <end position="235"/>
    </location>
</feature>
<feature type="compositionally biased region" description="Basic and acidic residues" evidence="2">
    <location>
        <begin position="1035"/>
        <end position="1048"/>
    </location>
</feature>
<evidence type="ECO:0000313" key="4">
    <source>
        <dbReference type="EMBL" id="NOV43754.1"/>
    </source>
</evidence>
<evidence type="ECO:0000259" key="3">
    <source>
        <dbReference type="SMART" id="SM00451"/>
    </source>
</evidence>
<dbReference type="InterPro" id="IPR003604">
    <property type="entry name" value="Matrin/U1-like-C_Znf_C2H2"/>
</dbReference>
<feature type="compositionally biased region" description="Basic and acidic residues" evidence="2">
    <location>
        <begin position="571"/>
        <end position="581"/>
    </location>
</feature>
<feature type="compositionally biased region" description="Basic residues" evidence="2">
    <location>
        <begin position="46"/>
        <end position="55"/>
    </location>
</feature>
<feature type="region of interest" description="Disordered" evidence="2">
    <location>
        <begin position="701"/>
        <end position="873"/>
    </location>
</feature>
<feature type="domain" description="U1-type" evidence="3">
    <location>
        <begin position="377"/>
        <end position="411"/>
    </location>
</feature>
<feature type="compositionally biased region" description="Basic and acidic residues" evidence="2">
    <location>
        <begin position="117"/>
        <end position="132"/>
    </location>
</feature>